<keyword evidence="2" id="KW-1185">Reference proteome</keyword>
<gene>
    <name evidence="1" type="ORF">KV203_02730</name>
</gene>
<dbReference type="EMBL" id="CP079105">
    <property type="protein sequence ID" value="QXQ14356.1"/>
    <property type="molecule type" value="Genomic_DNA"/>
</dbReference>
<dbReference type="Proteomes" id="UP000887023">
    <property type="component" value="Chromosome"/>
</dbReference>
<accession>A0ABX8SFA3</accession>
<evidence type="ECO:0008006" key="3">
    <source>
        <dbReference type="Google" id="ProtNLM"/>
    </source>
</evidence>
<sequence>MSMTVDPAELHALADRLVGQAERIDALDPLPPDLSAAVELSGSASAAATGQAAAVAAAVYRESADRYRALADTARRNAVGYVGTDDVFAAALRRVGAGRP</sequence>
<reference evidence="1" key="1">
    <citation type="submission" date="2021-07" db="EMBL/GenBank/DDBJ databases">
        <title>Candidatus Kaistella beijingensis sp. nov. isolated from a municipal wastewater treatment plant is involved in sludge foaming.</title>
        <authorList>
            <person name="Song Y."/>
            <person name="Liu S.-J."/>
        </authorList>
    </citation>
    <scope>NUCLEOTIDE SEQUENCE</scope>
    <source>
        <strain evidence="1">DSM 43998</strain>
    </source>
</reference>
<proteinExistence type="predicted"/>
<protein>
    <recommendedName>
        <fullName evidence="3">PE domain-containing protein</fullName>
    </recommendedName>
</protein>
<dbReference type="RefSeq" id="WP_066466811.1">
    <property type="nucleotide sequence ID" value="NZ_CBCRUZ010000003.1"/>
</dbReference>
<organism evidence="1 2">
    <name type="scientific">Skermania pinensis</name>
    <dbReference type="NCBI Taxonomy" id="39122"/>
    <lineage>
        <taxon>Bacteria</taxon>
        <taxon>Bacillati</taxon>
        <taxon>Actinomycetota</taxon>
        <taxon>Actinomycetes</taxon>
        <taxon>Mycobacteriales</taxon>
        <taxon>Gordoniaceae</taxon>
        <taxon>Skermania</taxon>
    </lineage>
</organism>
<evidence type="ECO:0000313" key="2">
    <source>
        <dbReference type="Proteomes" id="UP000887023"/>
    </source>
</evidence>
<name>A0ABX8SFA3_9ACTN</name>
<evidence type="ECO:0000313" key="1">
    <source>
        <dbReference type="EMBL" id="QXQ14356.1"/>
    </source>
</evidence>